<evidence type="ECO:0000313" key="1">
    <source>
        <dbReference type="EMBL" id="KAK9877661.1"/>
    </source>
</evidence>
<proteinExistence type="predicted"/>
<keyword evidence="2" id="KW-1185">Reference proteome</keyword>
<reference evidence="1 2" key="1">
    <citation type="submission" date="2023-03" db="EMBL/GenBank/DDBJ databases">
        <title>Genome insight into feeding habits of ladybird beetles.</title>
        <authorList>
            <person name="Li H.-S."/>
            <person name="Huang Y.-H."/>
            <person name="Pang H."/>
        </authorList>
    </citation>
    <scope>NUCLEOTIDE SEQUENCE [LARGE SCALE GENOMIC DNA]</scope>
    <source>
        <strain evidence="1">SYSU_2023b</strain>
        <tissue evidence="1">Whole body</tissue>
    </source>
</reference>
<name>A0AAW1U1G2_9CUCU</name>
<accession>A0AAW1U1G2</accession>
<gene>
    <name evidence="1" type="ORF">WA026_019331</name>
</gene>
<protein>
    <submittedName>
        <fullName evidence="1">Uncharacterized protein</fullName>
    </submittedName>
</protein>
<comment type="caution">
    <text evidence="1">The sequence shown here is derived from an EMBL/GenBank/DDBJ whole genome shotgun (WGS) entry which is preliminary data.</text>
</comment>
<dbReference type="EMBL" id="JARQZJ010000043">
    <property type="protein sequence ID" value="KAK9877661.1"/>
    <property type="molecule type" value="Genomic_DNA"/>
</dbReference>
<organism evidence="1 2">
    <name type="scientific">Henosepilachna vigintioctopunctata</name>
    <dbReference type="NCBI Taxonomy" id="420089"/>
    <lineage>
        <taxon>Eukaryota</taxon>
        <taxon>Metazoa</taxon>
        <taxon>Ecdysozoa</taxon>
        <taxon>Arthropoda</taxon>
        <taxon>Hexapoda</taxon>
        <taxon>Insecta</taxon>
        <taxon>Pterygota</taxon>
        <taxon>Neoptera</taxon>
        <taxon>Endopterygota</taxon>
        <taxon>Coleoptera</taxon>
        <taxon>Polyphaga</taxon>
        <taxon>Cucujiformia</taxon>
        <taxon>Coccinelloidea</taxon>
        <taxon>Coccinellidae</taxon>
        <taxon>Epilachninae</taxon>
        <taxon>Epilachnini</taxon>
        <taxon>Henosepilachna</taxon>
    </lineage>
</organism>
<dbReference type="AlphaFoldDB" id="A0AAW1U1G2"/>
<sequence length="186" mass="20990">MHHLGSELDLPIIDPESDLTGDENFLLLGENSTWFHNIIDVMSTYCTFFKESGTLSLCSPQGPSTSLIRSRLHHLSSLNAGQNIVGNLEHAFPGIYPFDLIYEHRSYELVIPQIHQLMGEYSAINTSANYRTLNFWGDFNNQNSGRSGPYWIQNPSNLHTMEELALQEVEPIIADNYFVANPTSSK</sequence>
<evidence type="ECO:0000313" key="2">
    <source>
        <dbReference type="Proteomes" id="UP001431783"/>
    </source>
</evidence>
<dbReference type="Proteomes" id="UP001431783">
    <property type="component" value="Unassembled WGS sequence"/>
</dbReference>